<proteinExistence type="predicted"/>
<evidence type="ECO:0000313" key="1">
    <source>
        <dbReference type="EMBL" id="KAA8588455.1"/>
    </source>
</evidence>
<keyword evidence="2" id="KW-1185">Reference proteome</keyword>
<dbReference type="Proteomes" id="UP000327493">
    <property type="component" value="Chromosome 11"/>
</dbReference>
<reference evidence="1 2" key="1">
    <citation type="submission" date="2019-08" db="EMBL/GenBank/DDBJ databases">
        <title>A chromosome-level genome assembly, high-density linkage maps, and genome scans reveal the genomic architecture of hybrid incompatibilities underlying speciation via character displacement in darters (Percidae: Etheostominae).</title>
        <authorList>
            <person name="Moran R.L."/>
            <person name="Catchen J.M."/>
            <person name="Fuller R.C."/>
        </authorList>
    </citation>
    <scope>NUCLEOTIDE SEQUENCE [LARGE SCALE GENOMIC DNA]</scope>
    <source>
        <strain evidence="1">EspeVRDwgs_2016</strain>
        <tissue evidence="1">Muscle</tissue>
    </source>
</reference>
<comment type="caution">
    <text evidence="1">The sequence shown here is derived from an EMBL/GenBank/DDBJ whole genome shotgun (WGS) entry which is preliminary data.</text>
</comment>
<organism evidence="1 2">
    <name type="scientific">Etheostoma spectabile</name>
    <name type="common">orangethroat darter</name>
    <dbReference type="NCBI Taxonomy" id="54343"/>
    <lineage>
        <taxon>Eukaryota</taxon>
        <taxon>Metazoa</taxon>
        <taxon>Chordata</taxon>
        <taxon>Craniata</taxon>
        <taxon>Vertebrata</taxon>
        <taxon>Euteleostomi</taxon>
        <taxon>Actinopterygii</taxon>
        <taxon>Neopterygii</taxon>
        <taxon>Teleostei</taxon>
        <taxon>Neoteleostei</taxon>
        <taxon>Acanthomorphata</taxon>
        <taxon>Eupercaria</taxon>
        <taxon>Perciformes</taxon>
        <taxon>Percoidei</taxon>
        <taxon>Percidae</taxon>
        <taxon>Etheostomatinae</taxon>
        <taxon>Etheostoma</taxon>
    </lineage>
</organism>
<name>A0A5J5D788_9PERO</name>
<gene>
    <name evidence="1" type="ORF">FQN60_001649</name>
</gene>
<accession>A0A5J5D788</accession>
<sequence length="54" mass="6469">MQVQSMKRPWQGSSKASETLWWWRPHIFSRGQIYKSQVDEVPRSELSTLPLTFF</sequence>
<dbReference type="AlphaFoldDB" id="A0A5J5D788"/>
<dbReference type="EMBL" id="VOFY01000011">
    <property type="protein sequence ID" value="KAA8588455.1"/>
    <property type="molecule type" value="Genomic_DNA"/>
</dbReference>
<evidence type="ECO:0000313" key="2">
    <source>
        <dbReference type="Proteomes" id="UP000327493"/>
    </source>
</evidence>
<protein>
    <submittedName>
        <fullName evidence="1">Uncharacterized protein</fullName>
    </submittedName>
</protein>